<keyword evidence="1" id="KW-0812">Transmembrane</keyword>
<gene>
    <name evidence="2" type="ORF">CWE15_01465</name>
</gene>
<dbReference type="Proteomes" id="UP000286976">
    <property type="component" value="Unassembled WGS sequence"/>
</dbReference>
<protein>
    <submittedName>
        <fullName evidence="2">Uncharacterized protein</fullName>
    </submittedName>
</protein>
<accession>A0A432X924</accession>
<keyword evidence="1" id="KW-1133">Transmembrane helix</keyword>
<feature type="transmembrane region" description="Helical" evidence="1">
    <location>
        <begin position="7"/>
        <end position="28"/>
    </location>
</feature>
<reference evidence="2 3" key="1">
    <citation type="journal article" date="2011" name="Front. Microbiol.">
        <title>Genomic signatures of strain selection and enhancement in Bacillus atrophaeus var. globigii, a historical biowarfare simulant.</title>
        <authorList>
            <person name="Gibbons H.S."/>
            <person name="Broomall S.M."/>
            <person name="McNew L.A."/>
            <person name="Daligault H."/>
            <person name="Chapman C."/>
            <person name="Bruce D."/>
            <person name="Karavis M."/>
            <person name="Krepps M."/>
            <person name="McGregor P.A."/>
            <person name="Hong C."/>
            <person name="Park K.H."/>
            <person name="Akmal A."/>
            <person name="Feldman A."/>
            <person name="Lin J.S."/>
            <person name="Chang W.E."/>
            <person name="Higgs B.W."/>
            <person name="Demirev P."/>
            <person name="Lindquist J."/>
            <person name="Liem A."/>
            <person name="Fochler E."/>
            <person name="Read T.D."/>
            <person name="Tapia R."/>
            <person name="Johnson S."/>
            <person name="Bishop-Lilly K.A."/>
            <person name="Detter C."/>
            <person name="Han C."/>
            <person name="Sozhamannan S."/>
            <person name="Rosenzweig C.N."/>
            <person name="Skowronski E.W."/>
        </authorList>
    </citation>
    <scope>NUCLEOTIDE SEQUENCE [LARGE SCALE GENOMIC DNA]</scope>
    <source>
        <strain evidence="2 3">AIT1</strain>
    </source>
</reference>
<keyword evidence="1" id="KW-0472">Membrane</keyword>
<dbReference type="OrthoDB" id="6388369at2"/>
<dbReference type="RefSeq" id="WP_126756277.1">
    <property type="nucleotide sequence ID" value="NZ_PIPQ01000001.1"/>
</dbReference>
<dbReference type="AlphaFoldDB" id="A0A432X924"/>
<feature type="transmembrane region" description="Helical" evidence="1">
    <location>
        <begin position="48"/>
        <end position="68"/>
    </location>
</feature>
<sequence>MNDLLQAVLFTGMVATAGLGISSLIMMLLPATTEGETKEARGERLVEYAFFGISGVVSALVLLLAMNLS</sequence>
<comment type="caution">
    <text evidence="2">The sequence shown here is derived from an EMBL/GenBank/DDBJ whole genome shotgun (WGS) entry which is preliminary data.</text>
</comment>
<evidence type="ECO:0000256" key="1">
    <source>
        <dbReference type="SAM" id="Phobius"/>
    </source>
</evidence>
<proteinExistence type="predicted"/>
<name>A0A432X924_9GAMM</name>
<dbReference type="EMBL" id="PIPQ01000001">
    <property type="protein sequence ID" value="RUO43888.1"/>
    <property type="molecule type" value="Genomic_DNA"/>
</dbReference>
<keyword evidence="3" id="KW-1185">Reference proteome</keyword>
<evidence type="ECO:0000313" key="2">
    <source>
        <dbReference type="EMBL" id="RUO43888.1"/>
    </source>
</evidence>
<organism evidence="2 3">
    <name type="scientific">Aliidiomarina taiwanensis</name>
    <dbReference type="NCBI Taxonomy" id="946228"/>
    <lineage>
        <taxon>Bacteria</taxon>
        <taxon>Pseudomonadati</taxon>
        <taxon>Pseudomonadota</taxon>
        <taxon>Gammaproteobacteria</taxon>
        <taxon>Alteromonadales</taxon>
        <taxon>Idiomarinaceae</taxon>
        <taxon>Aliidiomarina</taxon>
    </lineage>
</organism>
<evidence type="ECO:0000313" key="3">
    <source>
        <dbReference type="Proteomes" id="UP000286976"/>
    </source>
</evidence>